<dbReference type="AlphaFoldDB" id="K0SI69"/>
<keyword evidence="6" id="KW-0482">Metalloprotease</keyword>
<feature type="transmembrane region" description="Helical" evidence="8">
    <location>
        <begin position="124"/>
        <end position="146"/>
    </location>
</feature>
<feature type="transmembrane region" description="Helical" evidence="8">
    <location>
        <begin position="6"/>
        <end position="36"/>
    </location>
</feature>
<evidence type="ECO:0000313" key="9">
    <source>
        <dbReference type="EMBL" id="EJK65908.1"/>
    </source>
</evidence>
<dbReference type="GO" id="GO:0006508">
    <property type="term" value="P:proteolysis"/>
    <property type="evidence" value="ECO:0007669"/>
    <property type="project" value="UniProtKB-KW"/>
</dbReference>
<feature type="transmembrane region" description="Helical" evidence="8">
    <location>
        <begin position="217"/>
        <end position="237"/>
    </location>
</feature>
<evidence type="ECO:0000256" key="8">
    <source>
        <dbReference type="SAM" id="Phobius"/>
    </source>
</evidence>
<feature type="transmembrane region" description="Helical" evidence="8">
    <location>
        <begin position="243"/>
        <end position="267"/>
    </location>
</feature>
<proteinExistence type="inferred from homology"/>
<organism evidence="9 10">
    <name type="scientific">Thalassiosira oceanica</name>
    <name type="common">Marine diatom</name>
    <dbReference type="NCBI Taxonomy" id="159749"/>
    <lineage>
        <taxon>Eukaryota</taxon>
        <taxon>Sar</taxon>
        <taxon>Stramenopiles</taxon>
        <taxon>Ochrophyta</taxon>
        <taxon>Bacillariophyta</taxon>
        <taxon>Coscinodiscophyceae</taxon>
        <taxon>Thalassiosirophycidae</taxon>
        <taxon>Thalassiosirales</taxon>
        <taxon>Thalassiosiraceae</taxon>
        <taxon>Thalassiosira</taxon>
    </lineage>
</organism>
<dbReference type="PANTHER" id="PTHR39188">
    <property type="entry name" value="MEMBRANE-ASSOCIATED ZINC METALLOPROTEASE M50B"/>
    <property type="match status" value="1"/>
</dbReference>
<evidence type="ECO:0000256" key="5">
    <source>
        <dbReference type="ARBA" id="ARBA00022833"/>
    </source>
</evidence>
<sequence length="349" mass="37981">MSNSLMRLSTVSICCCPVGAKLKVHVTMLLFFAIALSTSLQFAQDYPIFVAFVGIVYGPILILTALLHVVSQMVVSAYLGCGLSGRNEVILWPLGGFIFSDGLAITGSDPATRPRGDLKCDIKIALAGSLIHVIGISFWLSIYALINDGDIRSFAFRGYLTEISSGYHGFLSTMCEQACLMNVLSLWFNMFIPSYPLDGSRLYTSAMLLMGVQLNKAALLNFFVGVLVTVAMSAWSIASFVRYGVGMTSLFSICTALHVGTGCYCLYNSIVRGKLKESPLYGRDCYIYRDVATPYIFQMSNAARSAAIDDDNESVGETPTAIATETIDQSDYLENQEEEEAGASLRLQS</sequence>
<dbReference type="eggNOG" id="ENOG502SB6S">
    <property type="taxonomic scope" value="Eukaryota"/>
</dbReference>
<evidence type="ECO:0000256" key="2">
    <source>
        <dbReference type="ARBA" id="ARBA00007931"/>
    </source>
</evidence>
<keyword evidence="10" id="KW-1185">Reference proteome</keyword>
<dbReference type="PANTHER" id="PTHR39188:SF3">
    <property type="entry name" value="STAGE IV SPORULATION PROTEIN FB"/>
    <property type="match status" value="1"/>
</dbReference>
<keyword evidence="5" id="KW-0862">Zinc</keyword>
<accession>K0SI69</accession>
<dbReference type="OMA" id="PWYSRSP"/>
<feature type="region of interest" description="Disordered" evidence="7">
    <location>
        <begin position="326"/>
        <end position="349"/>
    </location>
</feature>
<evidence type="ECO:0000256" key="1">
    <source>
        <dbReference type="ARBA" id="ARBA00001947"/>
    </source>
</evidence>
<dbReference type="Proteomes" id="UP000266841">
    <property type="component" value="Unassembled WGS sequence"/>
</dbReference>
<evidence type="ECO:0000256" key="7">
    <source>
        <dbReference type="SAM" id="MobiDB-lite"/>
    </source>
</evidence>
<keyword evidence="8" id="KW-0472">Membrane</keyword>
<comment type="caution">
    <text evidence="9">The sequence shown here is derived from an EMBL/GenBank/DDBJ whole genome shotgun (WGS) entry which is preliminary data.</text>
</comment>
<comment type="cofactor">
    <cofactor evidence="1">
        <name>Zn(2+)</name>
        <dbReference type="ChEBI" id="CHEBI:29105"/>
    </cofactor>
</comment>
<evidence type="ECO:0000256" key="4">
    <source>
        <dbReference type="ARBA" id="ARBA00022801"/>
    </source>
</evidence>
<keyword evidence="3" id="KW-0645">Protease</keyword>
<dbReference type="GO" id="GO:0008237">
    <property type="term" value="F:metallopeptidase activity"/>
    <property type="evidence" value="ECO:0007669"/>
    <property type="project" value="UniProtKB-KW"/>
</dbReference>
<evidence type="ECO:0000313" key="10">
    <source>
        <dbReference type="Proteomes" id="UP000266841"/>
    </source>
</evidence>
<keyword evidence="4" id="KW-0378">Hydrolase</keyword>
<dbReference type="OrthoDB" id="497749at2759"/>
<keyword evidence="8" id="KW-1133">Transmembrane helix</keyword>
<evidence type="ECO:0000256" key="3">
    <source>
        <dbReference type="ARBA" id="ARBA00022670"/>
    </source>
</evidence>
<feature type="transmembrane region" description="Helical" evidence="8">
    <location>
        <begin position="48"/>
        <end position="70"/>
    </location>
</feature>
<dbReference type="EMBL" id="AGNL01015378">
    <property type="protein sequence ID" value="EJK65908.1"/>
    <property type="molecule type" value="Genomic_DNA"/>
</dbReference>
<keyword evidence="8" id="KW-0812">Transmembrane</keyword>
<name>K0SI69_THAOC</name>
<evidence type="ECO:0000256" key="6">
    <source>
        <dbReference type="ARBA" id="ARBA00023049"/>
    </source>
</evidence>
<protein>
    <submittedName>
        <fullName evidence="9">Uncharacterized protein</fullName>
    </submittedName>
</protein>
<comment type="similarity">
    <text evidence="2">Belongs to the peptidase M50B family.</text>
</comment>
<gene>
    <name evidence="9" type="ORF">THAOC_13189</name>
</gene>
<reference evidence="9 10" key="1">
    <citation type="journal article" date="2012" name="Genome Biol.">
        <title>Genome and low-iron response of an oceanic diatom adapted to chronic iron limitation.</title>
        <authorList>
            <person name="Lommer M."/>
            <person name="Specht M."/>
            <person name="Roy A.S."/>
            <person name="Kraemer L."/>
            <person name="Andreson R."/>
            <person name="Gutowska M.A."/>
            <person name="Wolf J."/>
            <person name="Bergner S.V."/>
            <person name="Schilhabel M.B."/>
            <person name="Klostermeier U.C."/>
            <person name="Beiko R.G."/>
            <person name="Rosenstiel P."/>
            <person name="Hippler M."/>
            <person name="Laroche J."/>
        </authorList>
    </citation>
    <scope>NUCLEOTIDE SEQUENCE [LARGE SCALE GENOMIC DNA]</scope>
    <source>
        <strain evidence="9 10">CCMP1005</strain>
    </source>
</reference>
<feature type="transmembrane region" description="Helical" evidence="8">
    <location>
        <begin position="90"/>
        <end position="112"/>
    </location>
</feature>